<sequence>MVVYIPLVFPATFLLKKKGIRVCLLTSAFLNALGAWLKVISVSPDRFAALMFSQTACAVAQVFMLGLPAKIAAVWFGAHEVSTATSLGTFGIQIGLAVGFFVPPNIVRNSNSFMDIGKDLSLLFYGGAGYMTLIFILIVILNIGCYSALSTLLNPIISEYFPQHETTAGQIGLTMILSGVPGSIMAGIWLDKTKTYKGTALGINVICLTGILIFNFALHHKLLWVVYLCAGIYGFFIAGYFPVAFEFATEITYPVSGGISSGLLFASSQVIRFIPANYRRQNAEKMILEQLDDVFEMELMDPASEESRISKINN</sequence>
<keyword evidence="5" id="KW-0675">Receptor</keyword>
<dbReference type="Gene3D" id="1.20.1250.20">
    <property type="entry name" value="MFS general substrate transporter like domains"/>
    <property type="match status" value="1"/>
</dbReference>
<proteinExistence type="predicted"/>
<organism evidence="5">
    <name type="scientific">Magallana gigas</name>
    <name type="common">Pacific oyster</name>
    <name type="synonym">Crassostrea gigas</name>
    <dbReference type="NCBI Taxonomy" id="29159"/>
    <lineage>
        <taxon>Eukaryota</taxon>
        <taxon>Metazoa</taxon>
        <taxon>Spiralia</taxon>
        <taxon>Lophotrochozoa</taxon>
        <taxon>Mollusca</taxon>
        <taxon>Bivalvia</taxon>
        <taxon>Autobranchia</taxon>
        <taxon>Pteriomorphia</taxon>
        <taxon>Ostreida</taxon>
        <taxon>Ostreoidea</taxon>
        <taxon>Ostreidae</taxon>
        <taxon>Magallana</taxon>
    </lineage>
</organism>
<comment type="subcellular location">
    <subcellularLocation>
        <location evidence="1">Membrane</location>
        <topology evidence="1">Multi-pass membrane protein</topology>
    </subcellularLocation>
</comment>
<evidence type="ECO:0000256" key="3">
    <source>
        <dbReference type="ARBA" id="ARBA00022989"/>
    </source>
</evidence>
<dbReference type="PANTHER" id="PTHR10924">
    <property type="entry name" value="MAJOR FACILITATOR SUPERFAMILY PROTEIN-RELATED"/>
    <property type="match status" value="1"/>
</dbReference>
<dbReference type="SUPFAM" id="SSF103473">
    <property type="entry name" value="MFS general substrate transporter"/>
    <property type="match status" value="1"/>
</dbReference>
<keyword evidence="3" id="KW-1133">Transmembrane helix</keyword>
<dbReference type="AlphaFoldDB" id="K1RJA1"/>
<dbReference type="GO" id="GO:0097037">
    <property type="term" value="P:heme export"/>
    <property type="evidence" value="ECO:0007669"/>
    <property type="project" value="TreeGrafter"/>
</dbReference>
<dbReference type="InParanoid" id="K1RJA1"/>
<dbReference type="EMBL" id="JH816866">
    <property type="protein sequence ID" value="EKC41695.1"/>
    <property type="molecule type" value="Genomic_DNA"/>
</dbReference>
<evidence type="ECO:0000256" key="2">
    <source>
        <dbReference type="ARBA" id="ARBA00022692"/>
    </source>
</evidence>
<reference evidence="5" key="1">
    <citation type="journal article" date="2012" name="Nature">
        <title>The oyster genome reveals stress adaptation and complexity of shell formation.</title>
        <authorList>
            <person name="Zhang G."/>
            <person name="Fang X."/>
            <person name="Guo X."/>
            <person name="Li L."/>
            <person name="Luo R."/>
            <person name="Xu F."/>
            <person name="Yang P."/>
            <person name="Zhang L."/>
            <person name="Wang X."/>
            <person name="Qi H."/>
            <person name="Xiong Z."/>
            <person name="Que H."/>
            <person name="Xie Y."/>
            <person name="Holland P.W."/>
            <person name="Paps J."/>
            <person name="Zhu Y."/>
            <person name="Wu F."/>
            <person name="Chen Y."/>
            <person name="Wang J."/>
            <person name="Peng C."/>
            <person name="Meng J."/>
            <person name="Yang L."/>
            <person name="Liu J."/>
            <person name="Wen B."/>
            <person name="Zhang N."/>
            <person name="Huang Z."/>
            <person name="Zhu Q."/>
            <person name="Feng Y."/>
            <person name="Mount A."/>
            <person name="Hedgecock D."/>
            <person name="Xu Z."/>
            <person name="Liu Y."/>
            <person name="Domazet-Loso T."/>
            <person name="Du Y."/>
            <person name="Sun X."/>
            <person name="Zhang S."/>
            <person name="Liu B."/>
            <person name="Cheng P."/>
            <person name="Jiang X."/>
            <person name="Li J."/>
            <person name="Fan D."/>
            <person name="Wang W."/>
            <person name="Fu W."/>
            <person name="Wang T."/>
            <person name="Wang B."/>
            <person name="Zhang J."/>
            <person name="Peng Z."/>
            <person name="Li Y."/>
            <person name="Li N."/>
            <person name="Wang J."/>
            <person name="Chen M."/>
            <person name="He Y."/>
            <person name="Tan F."/>
            <person name="Song X."/>
            <person name="Zheng Q."/>
            <person name="Huang R."/>
            <person name="Yang H."/>
            <person name="Du X."/>
            <person name="Chen L."/>
            <person name="Yang M."/>
            <person name="Gaffney P.M."/>
            <person name="Wang S."/>
            <person name="Luo L."/>
            <person name="She Z."/>
            <person name="Ming Y."/>
            <person name="Huang W."/>
            <person name="Zhang S."/>
            <person name="Huang B."/>
            <person name="Zhang Y."/>
            <person name="Qu T."/>
            <person name="Ni P."/>
            <person name="Miao G."/>
            <person name="Wang J."/>
            <person name="Wang Q."/>
            <person name="Steinberg C.E."/>
            <person name="Wang H."/>
            <person name="Li N."/>
            <person name="Qian L."/>
            <person name="Zhang G."/>
            <person name="Li Y."/>
            <person name="Yang H."/>
            <person name="Liu X."/>
            <person name="Wang J."/>
            <person name="Yin Y."/>
            <person name="Wang J."/>
        </authorList>
    </citation>
    <scope>NUCLEOTIDE SEQUENCE [LARGE SCALE GENOMIC DNA]</scope>
    <source>
        <strain evidence="5">05x7-T-G4-1.051#20</strain>
    </source>
</reference>
<protein>
    <submittedName>
        <fullName evidence="5">Feline leukemia virus subgroup C receptor-related protein 2</fullName>
    </submittedName>
</protein>
<evidence type="ECO:0000313" key="5">
    <source>
        <dbReference type="EMBL" id="EKC41695.1"/>
    </source>
</evidence>
<evidence type="ECO:0000256" key="1">
    <source>
        <dbReference type="ARBA" id="ARBA00004141"/>
    </source>
</evidence>
<dbReference type="InterPro" id="IPR036259">
    <property type="entry name" value="MFS_trans_sf"/>
</dbReference>
<dbReference type="GO" id="GO:0015232">
    <property type="term" value="F:heme transmembrane transporter activity"/>
    <property type="evidence" value="ECO:0007669"/>
    <property type="project" value="TreeGrafter"/>
</dbReference>
<accession>K1RJA1</accession>
<dbReference type="HOGENOM" id="CLU_886369_0_0_1"/>
<evidence type="ECO:0000256" key="4">
    <source>
        <dbReference type="ARBA" id="ARBA00023136"/>
    </source>
</evidence>
<keyword evidence="2" id="KW-0812">Transmembrane</keyword>
<name>K1RJA1_MAGGI</name>
<dbReference type="GO" id="GO:0016020">
    <property type="term" value="C:membrane"/>
    <property type="evidence" value="ECO:0007669"/>
    <property type="project" value="UniProtKB-SubCell"/>
</dbReference>
<dbReference type="GO" id="GO:0020037">
    <property type="term" value="F:heme binding"/>
    <property type="evidence" value="ECO:0007669"/>
    <property type="project" value="TreeGrafter"/>
</dbReference>
<gene>
    <name evidence="5" type="ORF">CGI_10028441</name>
</gene>
<dbReference type="PANTHER" id="PTHR10924:SF4">
    <property type="entry name" value="GH15861P"/>
    <property type="match status" value="1"/>
</dbReference>
<keyword evidence="4" id="KW-0472">Membrane</keyword>
<dbReference type="InterPro" id="IPR049680">
    <property type="entry name" value="FLVCR1-2_SLC49-like"/>
</dbReference>